<dbReference type="GO" id="GO:0003852">
    <property type="term" value="F:2-isopropylmalate synthase activity"/>
    <property type="evidence" value="ECO:0007669"/>
    <property type="project" value="InterPro"/>
</dbReference>
<comment type="similarity">
    <text evidence="5">Belongs to the alpha-IPM synthase/homocitrate synthase family.</text>
</comment>
<keyword evidence="4" id="KW-0100">Branched-chain amino acid biosynthesis</keyword>
<keyword evidence="3" id="KW-0464">Manganese</keyword>
<sequence length="529" mass="58682">MKARKIEIMDTTLRDGEQTSGVSFSIAEKLTISQLLLEELNVDRIEIASARVSEGELGAVKAVTKWAANNGHLQKVEVLTFVDNGVSIDWMLQAGVKVQNLLTKGSLNHLKHQLKKTPEKHFAEIKNVIDSASKEGIKTNVYLEDWSNGMRNSQAYVFQYLDFLVTQPIERILLPDTLGVLTPDETYVFLKDIKEKYPNTHFDFHAHNDYDLGTANALEAVKAGIDGLHLTVNGMGERAGNAPMASVIAVINDFLPEVQIGLKESSIYKVSKLVETFSGVRIPANKPIVGENVFTQTAGIHADGDNKKNLYFNDLLPERFGRKRTYALGKTSGKANIEKNLQELGLKLNEADLKKVTQRVIELGDLKETVTQDDLPYIISDVLASHTHQDKVKVESYVLSHSKGLRPSATIAINFNGQIFEEHAQGDGQFDAFMLALSYIYKAQGRILPALIDYVVHIAPGSSSDALCETTITWQTNKKTFKTRGLDSDQTVCAIKATEKMLNIMEGKMQEPSSKNQDDLQKQEEVSSS</sequence>
<dbReference type="PROSITE" id="PS00815">
    <property type="entry name" value="AIPM_HOMOCIT_SYNTH_1"/>
    <property type="match status" value="1"/>
</dbReference>
<dbReference type="SUPFAM" id="SSF110921">
    <property type="entry name" value="2-isopropylmalate synthase LeuA, allosteric (dimerisation) domain"/>
    <property type="match status" value="1"/>
</dbReference>
<accession>A0A179DHI0</accession>
<reference evidence="8 9" key="1">
    <citation type="submission" date="2016-04" db="EMBL/GenBank/DDBJ databases">
        <authorList>
            <person name="Evans L.H."/>
            <person name="Alamgir A."/>
            <person name="Owens N."/>
            <person name="Weber N.D."/>
            <person name="Virtaneva K."/>
            <person name="Barbian K."/>
            <person name="Babar A."/>
            <person name="Rosenke K."/>
        </authorList>
    </citation>
    <scope>NUCLEOTIDE SEQUENCE [LARGE SCALE GENOMIC DNA]</scope>
    <source>
        <strain evidence="8 9">CCM 8644</strain>
    </source>
</reference>
<dbReference type="Gene3D" id="3.30.160.340">
    <property type="match status" value="1"/>
</dbReference>
<dbReference type="Pfam" id="PF00682">
    <property type="entry name" value="HMGL-like"/>
    <property type="match status" value="1"/>
</dbReference>
<evidence type="ECO:0000256" key="3">
    <source>
        <dbReference type="ARBA" id="ARBA00023211"/>
    </source>
</evidence>
<dbReference type="PANTHER" id="PTHR10277:SF57">
    <property type="entry name" value="(R)-CITRAMALATE SYNTHASE CIMA"/>
    <property type="match status" value="1"/>
</dbReference>
<name>A0A179DHI0_9SPHI</name>
<dbReference type="Gene3D" id="3.20.20.70">
    <property type="entry name" value="Aldolase class I"/>
    <property type="match status" value="1"/>
</dbReference>
<dbReference type="SUPFAM" id="SSF51569">
    <property type="entry name" value="Aldolase"/>
    <property type="match status" value="1"/>
</dbReference>
<dbReference type="InterPro" id="IPR050073">
    <property type="entry name" value="2-IPM_HCS-like"/>
</dbReference>
<dbReference type="InterPro" id="IPR013785">
    <property type="entry name" value="Aldolase_TIM"/>
</dbReference>
<dbReference type="InterPro" id="IPR013709">
    <property type="entry name" value="2-isopropylmalate_synth_dimer"/>
</dbReference>
<evidence type="ECO:0000256" key="5">
    <source>
        <dbReference type="RuleBase" id="RU003523"/>
    </source>
</evidence>
<dbReference type="PANTHER" id="PTHR10277">
    <property type="entry name" value="HOMOCITRATE SYNTHASE-RELATED"/>
    <property type="match status" value="1"/>
</dbReference>
<dbReference type="Pfam" id="PF22617">
    <property type="entry name" value="HCS_D2"/>
    <property type="match status" value="1"/>
</dbReference>
<organism evidence="8 9">
    <name type="scientific">Pedobacter psychrophilus</name>
    <dbReference type="NCBI Taxonomy" id="1826909"/>
    <lineage>
        <taxon>Bacteria</taxon>
        <taxon>Pseudomonadati</taxon>
        <taxon>Bacteroidota</taxon>
        <taxon>Sphingobacteriia</taxon>
        <taxon>Sphingobacteriales</taxon>
        <taxon>Sphingobacteriaceae</taxon>
        <taxon>Pedobacter</taxon>
    </lineage>
</organism>
<evidence type="ECO:0000256" key="6">
    <source>
        <dbReference type="SAM" id="MobiDB-lite"/>
    </source>
</evidence>
<dbReference type="GO" id="GO:0009098">
    <property type="term" value="P:L-leucine biosynthetic process"/>
    <property type="evidence" value="ECO:0007669"/>
    <property type="project" value="InterPro"/>
</dbReference>
<reference evidence="8 9" key="2">
    <citation type="submission" date="2016-06" db="EMBL/GenBank/DDBJ databases">
        <title>Pedobacter psychrophilus sp. nov., isolated from Antarctic fragmentary rock.</title>
        <authorList>
            <person name="Svec P."/>
        </authorList>
    </citation>
    <scope>NUCLEOTIDE SEQUENCE [LARGE SCALE GENOMIC DNA]</scope>
    <source>
        <strain evidence="8 9">CCM 8644</strain>
    </source>
</reference>
<dbReference type="InterPro" id="IPR000891">
    <property type="entry name" value="PYR_CT"/>
</dbReference>
<dbReference type="InterPro" id="IPR036230">
    <property type="entry name" value="LeuA_allosteric_dom_sf"/>
</dbReference>
<protein>
    <submittedName>
        <fullName evidence="8">2-isopropylmalate synthase</fullName>
    </submittedName>
</protein>
<dbReference type="RefSeq" id="WP_068821646.1">
    <property type="nucleotide sequence ID" value="NZ_LWHJ01000022.1"/>
</dbReference>
<evidence type="ECO:0000259" key="7">
    <source>
        <dbReference type="PROSITE" id="PS50991"/>
    </source>
</evidence>
<evidence type="ECO:0000313" key="8">
    <source>
        <dbReference type="EMBL" id="OAQ40408.1"/>
    </source>
</evidence>
<keyword evidence="1" id="KW-0028">Amino-acid biosynthesis</keyword>
<dbReference type="Gene3D" id="1.10.238.260">
    <property type="match status" value="1"/>
</dbReference>
<keyword evidence="9" id="KW-1185">Reference proteome</keyword>
<dbReference type="Proteomes" id="UP000078459">
    <property type="component" value="Unassembled WGS sequence"/>
</dbReference>
<dbReference type="Pfam" id="PF08502">
    <property type="entry name" value="LeuA_dimer"/>
    <property type="match status" value="1"/>
</dbReference>
<dbReference type="OrthoDB" id="9804858at2"/>
<dbReference type="SMART" id="SM00917">
    <property type="entry name" value="LeuA_dimer"/>
    <property type="match status" value="1"/>
</dbReference>
<dbReference type="PROSITE" id="PS50991">
    <property type="entry name" value="PYR_CT"/>
    <property type="match status" value="1"/>
</dbReference>
<keyword evidence="2 5" id="KW-0808">Transferase</keyword>
<comment type="caution">
    <text evidence="8">The sequence shown here is derived from an EMBL/GenBank/DDBJ whole genome shotgun (WGS) entry which is preliminary data.</text>
</comment>
<gene>
    <name evidence="8" type="ORF">A5893_05520</name>
</gene>
<dbReference type="STRING" id="1826909.A5893_05520"/>
<evidence type="ECO:0000256" key="4">
    <source>
        <dbReference type="ARBA" id="ARBA00023304"/>
    </source>
</evidence>
<proteinExistence type="inferred from homology"/>
<feature type="domain" description="Pyruvate carboxyltransferase" evidence="7">
    <location>
        <begin position="6"/>
        <end position="268"/>
    </location>
</feature>
<evidence type="ECO:0000256" key="2">
    <source>
        <dbReference type="ARBA" id="ARBA00022679"/>
    </source>
</evidence>
<feature type="compositionally biased region" description="Basic and acidic residues" evidence="6">
    <location>
        <begin position="516"/>
        <end position="529"/>
    </location>
</feature>
<feature type="region of interest" description="Disordered" evidence="6">
    <location>
        <begin position="508"/>
        <end position="529"/>
    </location>
</feature>
<dbReference type="Gene3D" id="3.30.160.740">
    <property type="match status" value="1"/>
</dbReference>
<dbReference type="AlphaFoldDB" id="A0A179DHI0"/>
<dbReference type="InterPro" id="IPR002034">
    <property type="entry name" value="AIPM/Hcit_synth_CS"/>
</dbReference>
<dbReference type="InterPro" id="IPR054691">
    <property type="entry name" value="LeuA/HCS_post-cat"/>
</dbReference>
<evidence type="ECO:0000256" key="1">
    <source>
        <dbReference type="ARBA" id="ARBA00022605"/>
    </source>
</evidence>
<evidence type="ECO:0000313" key="9">
    <source>
        <dbReference type="Proteomes" id="UP000078459"/>
    </source>
</evidence>
<dbReference type="EMBL" id="LWHJ01000022">
    <property type="protein sequence ID" value="OAQ40408.1"/>
    <property type="molecule type" value="Genomic_DNA"/>
</dbReference>